<feature type="transmembrane region" description="Helical" evidence="8">
    <location>
        <begin position="337"/>
        <end position="358"/>
    </location>
</feature>
<dbReference type="GO" id="GO:0016491">
    <property type="term" value="F:oxidoreductase activity"/>
    <property type="evidence" value="ECO:0007669"/>
    <property type="project" value="UniProtKB-KW"/>
</dbReference>
<evidence type="ECO:0000256" key="6">
    <source>
        <dbReference type="ARBA" id="ARBA00023136"/>
    </source>
</evidence>
<feature type="transmembrane region" description="Helical" evidence="8">
    <location>
        <begin position="541"/>
        <end position="564"/>
    </location>
</feature>
<dbReference type="InterPro" id="IPR003918">
    <property type="entry name" value="NADH_UbQ_OxRdtase"/>
</dbReference>
<evidence type="ECO:0000313" key="11">
    <source>
        <dbReference type="Proteomes" id="UP000248330"/>
    </source>
</evidence>
<feature type="transmembrane region" description="Helical" evidence="8">
    <location>
        <begin position="96"/>
        <end position="113"/>
    </location>
</feature>
<dbReference type="AlphaFoldDB" id="A0A318E5F0"/>
<dbReference type="Pfam" id="PF00361">
    <property type="entry name" value="Proton_antipo_M"/>
    <property type="match status" value="1"/>
</dbReference>
<feature type="transmembrane region" description="Helical" evidence="8">
    <location>
        <begin position="412"/>
        <end position="433"/>
    </location>
</feature>
<feature type="transmembrane region" description="Helical" evidence="8">
    <location>
        <begin position="453"/>
        <end position="471"/>
    </location>
</feature>
<dbReference type="GO" id="GO:0008137">
    <property type="term" value="F:NADH dehydrogenase (ubiquinone) activity"/>
    <property type="evidence" value="ECO:0007669"/>
    <property type="project" value="InterPro"/>
</dbReference>
<feature type="transmembrane region" description="Helical" evidence="8">
    <location>
        <begin position="148"/>
        <end position="168"/>
    </location>
</feature>
<evidence type="ECO:0000256" key="3">
    <source>
        <dbReference type="ARBA" id="ARBA00022692"/>
    </source>
</evidence>
<sequence length="565" mass="61679">MTEALLNPALLMIGGGLLLPLLRDWPRKLFMLLLPAASLAVLIALPDGDGGAIQFFGMTMETIRVDRLSFIFAVIFHIAAWLAVIYALHLKDTLQHVAATVYAGAAIGAVLAGDLVTLMLYWELTALSSVFLIWARRTERAYRVGMRYLIIQVGSGVLLIAGIAVRYVATGSVDFERMELAEPGALLIFLAFGIKCAFPLMHNWLQDAYPEATVTGTVVLSAFTTKLAVYALARGFPGTEELIWIGAAMTLFPIFFAVIENDLRRVLAYSLNNQLGFMVCGIGVGTELAINGAAAHAFAHILYKSLLFMAMGAVLYRVGTIKASELGGLYKSMPWTAAFCIVGSMSISAFPLLSGFVTKSMILTAVAEEHLWVVWLMLLFASAGVLDHSGIKIPFFSFFAHDSGKRCDEAPLNMLLAMGFTAVLCIAIGLYPAPLYALLPFDIDYNAYTTTHVITQLQLLLFAAAGFAVLYRRGWYPPEIPSLNLDVDWTYRRFAPAVWDSALRLLATGRDRVLMPLSSFALRSATRASTALRPNGRIADAWTTGTMVLWTAVLLGLFLLASLMR</sequence>
<dbReference type="EMBL" id="QICN01000007">
    <property type="protein sequence ID" value="PXV66506.1"/>
    <property type="molecule type" value="Genomic_DNA"/>
</dbReference>
<evidence type="ECO:0000313" key="10">
    <source>
        <dbReference type="EMBL" id="PXV66506.1"/>
    </source>
</evidence>
<name>A0A318E5F0_9GAMM</name>
<feature type="transmembrane region" description="Helical" evidence="8">
    <location>
        <begin position="370"/>
        <end position="391"/>
    </location>
</feature>
<organism evidence="10 11">
    <name type="scientific">Sinimarinibacterium flocculans</name>
    <dbReference type="NCBI Taxonomy" id="985250"/>
    <lineage>
        <taxon>Bacteria</taxon>
        <taxon>Pseudomonadati</taxon>
        <taxon>Pseudomonadota</taxon>
        <taxon>Gammaproteobacteria</taxon>
        <taxon>Nevskiales</taxon>
        <taxon>Nevskiaceae</taxon>
        <taxon>Sinimarinibacterium</taxon>
    </lineage>
</organism>
<keyword evidence="4 8" id="KW-1133">Transmembrane helix</keyword>
<feature type="transmembrane region" description="Helical" evidence="8">
    <location>
        <begin position="180"/>
        <end position="200"/>
    </location>
</feature>
<dbReference type="GO" id="GO:0042773">
    <property type="term" value="P:ATP synthesis coupled electron transport"/>
    <property type="evidence" value="ECO:0007669"/>
    <property type="project" value="InterPro"/>
</dbReference>
<evidence type="ECO:0000256" key="5">
    <source>
        <dbReference type="ARBA" id="ARBA00023002"/>
    </source>
</evidence>
<keyword evidence="5" id="KW-0560">Oxidoreductase</keyword>
<evidence type="ECO:0000256" key="1">
    <source>
        <dbReference type="ARBA" id="ARBA00004651"/>
    </source>
</evidence>
<dbReference type="InterPro" id="IPR052175">
    <property type="entry name" value="ComplexI-like_HydComp"/>
</dbReference>
<accession>A0A318E5F0</accession>
<dbReference type="InterPro" id="IPR001750">
    <property type="entry name" value="ND/Mrp_TM"/>
</dbReference>
<evidence type="ECO:0000256" key="4">
    <source>
        <dbReference type="ARBA" id="ARBA00022989"/>
    </source>
</evidence>
<dbReference type="PANTHER" id="PTHR42682">
    <property type="entry name" value="HYDROGENASE-4 COMPONENT F"/>
    <property type="match status" value="1"/>
</dbReference>
<dbReference type="NCBIfam" id="NF009310">
    <property type="entry name" value="PRK12668.1"/>
    <property type="match status" value="1"/>
</dbReference>
<comment type="subcellular location">
    <subcellularLocation>
        <location evidence="1">Cell membrane</location>
        <topology evidence="1">Multi-pass membrane protein</topology>
    </subcellularLocation>
    <subcellularLocation>
        <location evidence="7">Membrane</location>
        <topology evidence="7">Multi-pass membrane protein</topology>
    </subcellularLocation>
</comment>
<feature type="transmembrane region" description="Helical" evidence="8">
    <location>
        <begin position="242"/>
        <end position="259"/>
    </location>
</feature>
<feature type="domain" description="NADH:quinone oxidoreductase/Mrp antiporter transmembrane" evidence="9">
    <location>
        <begin position="112"/>
        <end position="382"/>
    </location>
</feature>
<dbReference type="Proteomes" id="UP000248330">
    <property type="component" value="Unassembled WGS sequence"/>
</dbReference>
<feature type="transmembrane region" description="Helical" evidence="8">
    <location>
        <begin position="212"/>
        <end position="236"/>
    </location>
</feature>
<dbReference type="GO" id="GO:0005886">
    <property type="term" value="C:plasma membrane"/>
    <property type="evidence" value="ECO:0007669"/>
    <property type="project" value="UniProtKB-SubCell"/>
</dbReference>
<feature type="transmembrane region" description="Helical" evidence="8">
    <location>
        <begin position="119"/>
        <end position="136"/>
    </location>
</feature>
<protein>
    <submittedName>
        <fullName evidence="10">Multisubunit sodium/proton antiporter MrpD subunit</fullName>
    </submittedName>
</protein>
<evidence type="ECO:0000256" key="2">
    <source>
        <dbReference type="ARBA" id="ARBA00022475"/>
    </source>
</evidence>
<keyword evidence="3 7" id="KW-0812">Transmembrane</keyword>
<proteinExistence type="predicted"/>
<feature type="transmembrane region" description="Helical" evidence="8">
    <location>
        <begin position="297"/>
        <end position="316"/>
    </location>
</feature>
<dbReference type="RefSeq" id="WP_110265637.1">
    <property type="nucleotide sequence ID" value="NZ_CAWNXA010000007.1"/>
</dbReference>
<evidence type="ECO:0000259" key="9">
    <source>
        <dbReference type="Pfam" id="PF00361"/>
    </source>
</evidence>
<feature type="transmembrane region" description="Helical" evidence="8">
    <location>
        <begin position="29"/>
        <end position="48"/>
    </location>
</feature>
<gene>
    <name evidence="10" type="ORF">C8D93_10770</name>
</gene>
<dbReference type="PRINTS" id="PR01437">
    <property type="entry name" value="NUOXDRDTASE4"/>
</dbReference>
<comment type="caution">
    <text evidence="10">The sequence shown here is derived from an EMBL/GenBank/DDBJ whole genome shotgun (WGS) entry which is preliminary data.</text>
</comment>
<keyword evidence="2" id="KW-1003">Cell membrane</keyword>
<keyword evidence="11" id="KW-1185">Reference proteome</keyword>
<evidence type="ECO:0000256" key="8">
    <source>
        <dbReference type="SAM" id="Phobius"/>
    </source>
</evidence>
<dbReference type="OrthoDB" id="9768329at2"/>
<reference evidence="10 11" key="1">
    <citation type="submission" date="2018-04" db="EMBL/GenBank/DDBJ databases">
        <title>Genomic Encyclopedia of Type Strains, Phase IV (KMG-IV): sequencing the most valuable type-strain genomes for metagenomic binning, comparative biology and taxonomic classification.</title>
        <authorList>
            <person name="Goeker M."/>
        </authorList>
    </citation>
    <scope>NUCLEOTIDE SEQUENCE [LARGE SCALE GENOMIC DNA]</scope>
    <source>
        <strain evidence="10 11">DSM 104150</strain>
    </source>
</reference>
<evidence type="ECO:0000256" key="7">
    <source>
        <dbReference type="RuleBase" id="RU000320"/>
    </source>
</evidence>
<dbReference type="PANTHER" id="PTHR42682:SF4">
    <property type="entry name" value="NADH-UBIQUINONE_PLASTOQUINONE"/>
    <property type="match status" value="1"/>
</dbReference>
<feature type="transmembrane region" description="Helical" evidence="8">
    <location>
        <begin position="68"/>
        <end position="89"/>
    </location>
</feature>
<keyword evidence="6 8" id="KW-0472">Membrane</keyword>
<feature type="transmembrane region" description="Helical" evidence="8">
    <location>
        <begin position="6"/>
        <end position="22"/>
    </location>
</feature>